<accession>G8WRF3</accession>
<dbReference type="AlphaFoldDB" id="F8JT35"/>
<protein>
    <submittedName>
        <fullName evidence="2">Uncharacterized protein</fullName>
    </submittedName>
</protein>
<dbReference type="HOGENOM" id="CLU_2620432_0_0_11"/>
<feature type="transmembrane region" description="Helical" evidence="1">
    <location>
        <begin position="58"/>
        <end position="77"/>
    </location>
</feature>
<accession>F8JT35</accession>
<dbReference type="Proteomes" id="UP000007842">
    <property type="component" value="Chromosome"/>
</dbReference>
<evidence type="ECO:0000313" key="3">
    <source>
        <dbReference type="Proteomes" id="UP000007842"/>
    </source>
</evidence>
<dbReference type="eggNOG" id="ENOG50326DX">
    <property type="taxonomic scope" value="Bacteria"/>
</dbReference>
<dbReference type="OrthoDB" id="4329068at2"/>
<organism evidence="2 3">
    <name type="scientific">Streptantibioticus cattleyicolor (strain ATCC 35852 / DSM 46488 / JCM 4925 / NBRC 14057 / NRRL 8057)</name>
    <name type="common">Streptomyces cattleya</name>
    <dbReference type="NCBI Taxonomy" id="1003195"/>
    <lineage>
        <taxon>Bacteria</taxon>
        <taxon>Bacillati</taxon>
        <taxon>Actinomycetota</taxon>
        <taxon>Actinomycetes</taxon>
        <taxon>Kitasatosporales</taxon>
        <taxon>Streptomycetaceae</taxon>
        <taxon>Streptantibioticus</taxon>
    </lineage>
</organism>
<keyword evidence="1" id="KW-1133">Transmembrane helix</keyword>
<dbReference type="PATRIC" id="fig|1003195.11.peg.2209"/>
<evidence type="ECO:0000313" key="2">
    <source>
        <dbReference type="EMBL" id="AEW92970.1"/>
    </source>
</evidence>
<dbReference type="KEGG" id="sct:SCAT_0593"/>
<keyword evidence="1" id="KW-0472">Membrane</keyword>
<name>F8JT35_STREN</name>
<dbReference type="KEGG" id="scy:SCATT_05990"/>
<sequence>MPYAYVCPVCGITSRPYLTHLGAERHGWRHRGFAHWGDYPDGEHVRRVSWIGPQRRDAAVVTAVVAGLLIAAFLSRWR</sequence>
<dbReference type="RefSeq" id="WP_014141369.1">
    <property type="nucleotide sequence ID" value="NC_016111.1"/>
</dbReference>
<keyword evidence="1" id="KW-0812">Transmembrane</keyword>
<evidence type="ECO:0000256" key="1">
    <source>
        <dbReference type="SAM" id="Phobius"/>
    </source>
</evidence>
<dbReference type="STRING" id="1003195.SCATT_05990"/>
<dbReference type="EMBL" id="CP003219">
    <property type="protein sequence ID" value="AEW92970.1"/>
    <property type="molecule type" value="Genomic_DNA"/>
</dbReference>
<proteinExistence type="predicted"/>
<keyword evidence="3" id="KW-1185">Reference proteome</keyword>
<reference evidence="3" key="1">
    <citation type="submission" date="2011-12" db="EMBL/GenBank/DDBJ databases">
        <title>Complete genome sequence of Streptomyces cattleya strain DSM 46488.</title>
        <authorList>
            <person name="Ou H.-Y."/>
            <person name="Li P."/>
            <person name="Zhao C."/>
            <person name="O'Hagan D."/>
            <person name="Deng Z."/>
        </authorList>
    </citation>
    <scope>NUCLEOTIDE SEQUENCE [LARGE SCALE GENOMIC DNA]</scope>
    <source>
        <strain evidence="3">ATCC 35852 / DSM 46488 / JCM 4925 / NBRC 14057 / NRRL 8057</strain>
    </source>
</reference>
<gene>
    <name evidence="2" type="ordered locus">SCATT_05990</name>
</gene>